<sequence length="49" mass="5537">MEDAIAVELSLIKMAGDHFFVIGELIVENAIAIVYFVENENDLDDEFYA</sequence>
<gene>
    <name evidence="1" type="ORF">IQ247_22565</name>
</gene>
<reference evidence="1" key="1">
    <citation type="submission" date="2020-10" db="EMBL/GenBank/DDBJ databases">
        <authorList>
            <person name="Castelo-Branco R."/>
            <person name="Eusebio N."/>
            <person name="Adriana R."/>
            <person name="Vieira A."/>
            <person name="Brugerolle De Fraissinette N."/>
            <person name="Rezende De Castro R."/>
            <person name="Schneider M.P."/>
            <person name="Vasconcelos V."/>
            <person name="Leao P.N."/>
        </authorList>
    </citation>
    <scope>NUCLEOTIDE SEQUENCE</scope>
    <source>
        <strain evidence="1">LEGE 06105</strain>
    </source>
</reference>
<protein>
    <submittedName>
        <fullName evidence="1">Uncharacterized protein</fullName>
    </submittedName>
</protein>
<organism evidence="1 2">
    <name type="scientific">Plectonema cf. radiosum LEGE 06105</name>
    <dbReference type="NCBI Taxonomy" id="945769"/>
    <lineage>
        <taxon>Bacteria</taxon>
        <taxon>Bacillati</taxon>
        <taxon>Cyanobacteriota</taxon>
        <taxon>Cyanophyceae</taxon>
        <taxon>Oscillatoriophycideae</taxon>
        <taxon>Oscillatoriales</taxon>
        <taxon>Microcoleaceae</taxon>
        <taxon>Plectonema</taxon>
    </lineage>
</organism>
<comment type="caution">
    <text evidence="1">The sequence shown here is derived from an EMBL/GenBank/DDBJ whole genome shotgun (WGS) entry which is preliminary data.</text>
</comment>
<evidence type="ECO:0000313" key="2">
    <source>
        <dbReference type="Proteomes" id="UP000620559"/>
    </source>
</evidence>
<accession>A0A8J7K617</accession>
<name>A0A8J7K617_9CYAN</name>
<dbReference type="EMBL" id="JADEWL010000098">
    <property type="protein sequence ID" value="MBE9215412.1"/>
    <property type="molecule type" value="Genomic_DNA"/>
</dbReference>
<dbReference type="Proteomes" id="UP000620559">
    <property type="component" value="Unassembled WGS sequence"/>
</dbReference>
<dbReference type="RefSeq" id="WP_193923478.1">
    <property type="nucleotide sequence ID" value="NZ_JADEWL010000098.1"/>
</dbReference>
<evidence type="ECO:0000313" key="1">
    <source>
        <dbReference type="EMBL" id="MBE9215412.1"/>
    </source>
</evidence>
<dbReference type="AlphaFoldDB" id="A0A8J7K617"/>
<proteinExistence type="predicted"/>
<keyword evidence="2" id="KW-1185">Reference proteome</keyword>